<name>A0ABV4IDF2_9BURK</name>
<sequence>MKAPLLASIDIGSNSVLLLVGRVINGKLHTELQRKETIRLGGALDSERNLEPSAMERGLECLRRYAALIAHIPPKHRRIVATQTLREARNRDAFLHQAQAILGCPVELISGEREAALIYQGVSSLLPASPERRLVVDIGGRSTEICLGQGSHLEKAISCPIGSVACAQRFFGDGVLHAERFAAAHAHAHALLRTHMADWNNATWEQVLGSSGTAGAISKALHQAGYPAGEITRPTLFQLQQQLILAGHIDRLPLQGLREELRPVIAGGVSVMCAVFDTFQLQHMRIAQGALRHGVLFDLQQSIQSGAAPAA</sequence>
<evidence type="ECO:0000313" key="2">
    <source>
        <dbReference type="EMBL" id="MEZ2739875.1"/>
    </source>
</evidence>
<dbReference type="Gene3D" id="3.30.420.150">
    <property type="entry name" value="Exopolyphosphatase. Domain 2"/>
    <property type="match status" value="1"/>
</dbReference>
<accession>A0ABV4IDF2</accession>
<keyword evidence="3" id="KW-1185">Reference proteome</keyword>
<feature type="domain" description="Ppx/GppA phosphatase N-terminal" evidence="1">
    <location>
        <begin position="20"/>
        <end position="300"/>
    </location>
</feature>
<dbReference type="InterPro" id="IPR003695">
    <property type="entry name" value="Ppx_GppA_N"/>
</dbReference>
<gene>
    <name evidence="2" type="ORF">ACBP88_10525</name>
</gene>
<dbReference type="SUPFAM" id="SSF53067">
    <property type="entry name" value="Actin-like ATPase domain"/>
    <property type="match status" value="2"/>
</dbReference>
<dbReference type="InterPro" id="IPR043129">
    <property type="entry name" value="ATPase_NBD"/>
</dbReference>
<dbReference type="Pfam" id="PF02541">
    <property type="entry name" value="Ppx-GppA"/>
    <property type="match status" value="1"/>
</dbReference>
<organism evidence="2 3">
    <name type="scientific">Comamonas jiangduensis</name>
    <dbReference type="NCBI Taxonomy" id="1194168"/>
    <lineage>
        <taxon>Bacteria</taxon>
        <taxon>Pseudomonadati</taxon>
        <taxon>Pseudomonadota</taxon>
        <taxon>Betaproteobacteria</taxon>
        <taxon>Burkholderiales</taxon>
        <taxon>Comamonadaceae</taxon>
        <taxon>Comamonas</taxon>
    </lineage>
</organism>
<dbReference type="EMBL" id="JBGJLR010000011">
    <property type="protein sequence ID" value="MEZ2739875.1"/>
    <property type="molecule type" value="Genomic_DNA"/>
</dbReference>
<dbReference type="PANTHER" id="PTHR30005:SF0">
    <property type="entry name" value="RETROGRADE REGULATION PROTEIN 2"/>
    <property type="match status" value="1"/>
</dbReference>
<dbReference type="Gene3D" id="3.30.420.40">
    <property type="match status" value="1"/>
</dbReference>
<reference evidence="2 3" key="1">
    <citation type="submission" date="2024-08" db="EMBL/GenBank/DDBJ databases">
        <authorList>
            <person name="Feng Z."/>
            <person name="Ronholm J."/>
        </authorList>
    </citation>
    <scope>NUCLEOTIDE SEQUENCE [LARGE SCALE GENOMIC DNA]</scope>
    <source>
        <strain evidence="2 3">4-AB0-8</strain>
    </source>
</reference>
<dbReference type="InterPro" id="IPR050273">
    <property type="entry name" value="GppA/Ppx_hydrolase"/>
</dbReference>
<evidence type="ECO:0000259" key="1">
    <source>
        <dbReference type="Pfam" id="PF02541"/>
    </source>
</evidence>
<protein>
    <submittedName>
        <fullName evidence="2">Ppx/GppA family phosphatase</fullName>
    </submittedName>
</protein>
<evidence type="ECO:0000313" key="3">
    <source>
        <dbReference type="Proteomes" id="UP001567350"/>
    </source>
</evidence>
<dbReference type="PANTHER" id="PTHR30005">
    <property type="entry name" value="EXOPOLYPHOSPHATASE"/>
    <property type="match status" value="1"/>
</dbReference>
<dbReference type="CDD" id="cd24053">
    <property type="entry name" value="ASKHA_NBD_EcPPX-GppA-like"/>
    <property type="match status" value="1"/>
</dbReference>
<proteinExistence type="predicted"/>
<dbReference type="Proteomes" id="UP001567350">
    <property type="component" value="Unassembled WGS sequence"/>
</dbReference>
<dbReference type="RefSeq" id="WP_370892581.1">
    <property type="nucleotide sequence ID" value="NZ_JBGJLR010000011.1"/>
</dbReference>
<comment type="caution">
    <text evidence="2">The sequence shown here is derived from an EMBL/GenBank/DDBJ whole genome shotgun (WGS) entry which is preliminary data.</text>
</comment>